<gene>
    <name evidence="1" type="ORF">AB5J52_42170</name>
</gene>
<dbReference type="InterPro" id="IPR045428">
    <property type="entry name" value="EACC1"/>
</dbReference>
<dbReference type="RefSeq" id="WP_369227141.1">
    <property type="nucleotide sequence ID" value="NZ_CP163441.1"/>
</dbReference>
<protein>
    <recommendedName>
        <fullName evidence="2">RCK C-terminal domain-containing protein</fullName>
    </recommendedName>
</protein>
<organism evidence="1">
    <name type="scientific">Streptomyces sp. R39</name>
    <dbReference type="NCBI Taxonomy" id="3238631"/>
    <lineage>
        <taxon>Bacteria</taxon>
        <taxon>Bacillati</taxon>
        <taxon>Actinomycetota</taxon>
        <taxon>Actinomycetes</taxon>
        <taxon>Kitasatosporales</taxon>
        <taxon>Streptomycetaceae</taxon>
        <taxon>Streptomyces</taxon>
    </lineage>
</organism>
<reference evidence="1" key="1">
    <citation type="submission" date="2024-07" db="EMBL/GenBank/DDBJ databases">
        <authorList>
            <person name="Yu S.T."/>
        </authorList>
    </citation>
    <scope>NUCLEOTIDE SEQUENCE</scope>
    <source>
        <strain evidence="1">R39</strain>
    </source>
</reference>
<dbReference type="Pfam" id="PF19953">
    <property type="entry name" value="EACC1"/>
    <property type="match status" value="1"/>
</dbReference>
<evidence type="ECO:0000313" key="1">
    <source>
        <dbReference type="EMBL" id="XDQ48340.1"/>
    </source>
</evidence>
<sequence>MKLLIHTGEDTGRDPLLRWLMRDSIAREVRFEPAPGAVDSMGLGEIVQALVTDVTSLGSLVVAIAAWRDSHGRRTDTPTVSIERNGTRIVVAGADPEEIGRVVDALVADDGVS</sequence>
<accession>A0AB39R0E3</accession>
<name>A0AB39R0E3_9ACTN</name>
<proteinExistence type="predicted"/>
<dbReference type="EMBL" id="CP163441">
    <property type="protein sequence ID" value="XDQ48340.1"/>
    <property type="molecule type" value="Genomic_DNA"/>
</dbReference>
<dbReference type="AlphaFoldDB" id="A0AB39R0E3"/>
<evidence type="ECO:0008006" key="2">
    <source>
        <dbReference type="Google" id="ProtNLM"/>
    </source>
</evidence>